<accession>K5WUL4</accession>
<keyword evidence="1" id="KW-0472">Membrane</keyword>
<name>K5WUL4_PHACS</name>
<protein>
    <submittedName>
        <fullName evidence="2">Uncharacterized protein</fullName>
    </submittedName>
</protein>
<sequence>MARNFVERNVTFWGMVAAVMAALKLKDRWDGCQSEAEGLGHGPVALHSPIDPESGRQLPSLDIDTEIPATRPKRKHARNCCVCCGFQCGLFWKAFGIVCLLFLGWQAIELAIWLITPSPTGLEGMPAYSTSLGCADARHIYNPEQTIYSIPIGAEAEHTVDIQGGAFGTLLLAEGTADSQDIQLEMMLRTDNSALLDSVSMQYPTSEDVQSGLAQSHLLLQTPAVGSSCMRYDMVLRIPPNLKDLTVMASSITQLQFDKDAHVTLDSLNIRLQSTEDSDKHMLLPNTNFHAKSLALETVKGWLVGDISIVEQASLTTSRGDAVMNVHVHPLAAAESESAVLNTKTGNGRADVFYESDAGVPHRQIQSKHLSSRTGDLYLTYKDAEFNGRVDMQAKSYFTRGMTLNNNRTSTELPWVGNKDGGDLIHAESTQGWIGLYF</sequence>
<dbReference type="GeneID" id="18907955"/>
<dbReference type="Proteomes" id="UP000008370">
    <property type="component" value="Unassembled WGS sequence"/>
</dbReference>
<proteinExistence type="predicted"/>
<keyword evidence="1" id="KW-0812">Transmembrane</keyword>
<gene>
    <name evidence="2" type="ORF">PHACADRAFT_122940</name>
</gene>
<dbReference type="HOGENOM" id="CLU_609826_0_0_1"/>
<keyword evidence="1" id="KW-1133">Transmembrane helix</keyword>
<dbReference type="RefSeq" id="XP_007396853.1">
    <property type="nucleotide sequence ID" value="XM_007396791.1"/>
</dbReference>
<dbReference type="AlphaFoldDB" id="K5WUL4"/>
<evidence type="ECO:0000256" key="1">
    <source>
        <dbReference type="SAM" id="Phobius"/>
    </source>
</evidence>
<reference evidence="2 3" key="1">
    <citation type="journal article" date="2012" name="BMC Genomics">
        <title>Comparative genomics of the white-rot fungi, Phanerochaete carnosa and P. chrysosporium, to elucidate the genetic basis of the distinct wood types they colonize.</title>
        <authorList>
            <person name="Suzuki H."/>
            <person name="MacDonald J."/>
            <person name="Syed K."/>
            <person name="Salamov A."/>
            <person name="Hori C."/>
            <person name="Aerts A."/>
            <person name="Henrissat B."/>
            <person name="Wiebenga A."/>
            <person name="vanKuyk P.A."/>
            <person name="Barry K."/>
            <person name="Lindquist E."/>
            <person name="LaButti K."/>
            <person name="Lapidus A."/>
            <person name="Lucas S."/>
            <person name="Coutinho P."/>
            <person name="Gong Y."/>
            <person name="Samejima M."/>
            <person name="Mahadevan R."/>
            <person name="Abou-Zaid M."/>
            <person name="de Vries R.P."/>
            <person name="Igarashi K."/>
            <person name="Yadav J.S."/>
            <person name="Grigoriev I.V."/>
            <person name="Master E.R."/>
        </authorList>
    </citation>
    <scope>NUCLEOTIDE SEQUENCE [LARGE SCALE GENOMIC DNA]</scope>
    <source>
        <strain evidence="2 3">HHB-10118-sp</strain>
    </source>
</reference>
<dbReference type="OrthoDB" id="2991206at2759"/>
<keyword evidence="3" id="KW-1185">Reference proteome</keyword>
<dbReference type="InParanoid" id="K5WUL4"/>
<evidence type="ECO:0000313" key="3">
    <source>
        <dbReference type="Proteomes" id="UP000008370"/>
    </source>
</evidence>
<dbReference type="KEGG" id="pco:PHACADRAFT_122940"/>
<evidence type="ECO:0000313" key="2">
    <source>
        <dbReference type="EMBL" id="EKM54152.1"/>
    </source>
</evidence>
<dbReference type="EMBL" id="JH930473">
    <property type="protein sequence ID" value="EKM54152.1"/>
    <property type="molecule type" value="Genomic_DNA"/>
</dbReference>
<feature type="transmembrane region" description="Helical" evidence="1">
    <location>
        <begin position="90"/>
        <end position="115"/>
    </location>
</feature>
<organism evidence="2 3">
    <name type="scientific">Phanerochaete carnosa (strain HHB-10118-sp)</name>
    <name type="common">White-rot fungus</name>
    <name type="synonym">Peniophora carnosa</name>
    <dbReference type="NCBI Taxonomy" id="650164"/>
    <lineage>
        <taxon>Eukaryota</taxon>
        <taxon>Fungi</taxon>
        <taxon>Dikarya</taxon>
        <taxon>Basidiomycota</taxon>
        <taxon>Agaricomycotina</taxon>
        <taxon>Agaricomycetes</taxon>
        <taxon>Polyporales</taxon>
        <taxon>Phanerochaetaceae</taxon>
        <taxon>Phanerochaete</taxon>
    </lineage>
</organism>